<evidence type="ECO:0000256" key="4">
    <source>
        <dbReference type="SAM" id="Phobius"/>
    </source>
</evidence>
<evidence type="ECO:0000256" key="1">
    <source>
        <dbReference type="ARBA" id="ARBA00009995"/>
    </source>
</evidence>
<dbReference type="FunFam" id="3.40.50.2000:FF:000050">
    <property type="entry name" value="UDP-glucuronosyltransferase"/>
    <property type="match status" value="1"/>
</dbReference>
<feature type="signal peptide" evidence="5">
    <location>
        <begin position="1"/>
        <end position="19"/>
    </location>
</feature>
<keyword evidence="5" id="KW-0732">Signal</keyword>
<keyword evidence="2" id="KW-0328">Glycosyltransferase</keyword>
<accession>A0ABD2P5J4</accession>
<keyword evidence="3" id="KW-0808">Transferase</keyword>
<keyword evidence="4" id="KW-1133">Transmembrane helix</keyword>
<keyword evidence="4" id="KW-0812">Transmembrane</keyword>
<feature type="chain" id="PRO_5044894713" description="UDP-glucuronosyltransferase" evidence="5">
    <location>
        <begin position="20"/>
        <end position="520"/>
    </location>
</feature>
<evidence type="ECO:0000313" key="6">
    <source>
        <dbReference type="EMBL" id="KAL3286086.1"/>
    </source>
</evidence>
<dbReference type="PANTHER" id="PTHR48043:SF159">
    <property type="entry name" value="EG:EG0003.4 PROTEIN-RELATED"/>
    <property type="match status" value="1"/>
</dbReference>
<comment type="caution">
    <text evidence="6">The sequence shown here is derived from an EMBL/GenBank/DDBJ whole genome shotgun (WGS) entry which is preliminary data.</text>
</comment>
<dbReference type="GO" id="GO:0016757">
    <property type="term" value="F:glycosyltransferase activity"/>
    <property type="evidence" value="ECO:0007669"/>
    <property type="project" value="UniProtKB-KW"/>
</dbReference>
<evidence type="ECO:0000256" key="2">
    <source>
        <dbReference type="ARBA" id="ARBA00022676"/>
    </source>
</evidence>
<evidence type="ECO:0000256" key="5">
    <source>
        <dbReference type="SAM" id="SignalP"/>
    </source>
</evidence>
<evidence type="ECO:0000313" key="7">
    <source>
        <dbReference type="Proteomes" id="UP001516400"/>
    </source>
</evidence>
<protein>
    <recommendedName>
        <fullName evidence="8">UDP-glucuronosyltransferase</fullName>
    </recommendedName>
</protein>
<organism evidence="6 7">
    <name type="scientific">Cryptolaemus montrouzieri</name>
    <dbReference type="NCBI Taxonomy" id="559131"/>
    <lineage>
        <taxon>Eukaryota</taxon>
        <taxon>Metazoa</taxon>
        <taxon>Ecdysozoa</taxon>
        <taxon>Arthropoda</taxon>
        <taxon>Hexapoda</taxon>
        <taxon>Insecta</taxon>
        <taxon>Pterygota</taxon>
        <taxon>Neoptera</taxon>
        <taxon>Endopterygota</taxon>
        <taxon>Coleoptera</taxon>
        <taxon>Polyphaga</taxon>
        <taxon>Cucujiformia</taxon>
        <taxon>Coccinelloidea</taxon>
        <taxon>Coccinellidae</taxon>
        <taxon>Scymninae</taxon>
        <taxon>Scymnini</taxon>
        <taxon>Cryptolaemus</taxon>
    </lineage>
</organism>
<dbReference type="PANTHER" id="PTHR48043">
    <property type="entry name" value="EG:EG0003.4 PROTEIN-RELATED"/>
    <property type="match status" value="1"/>
</dbReference>
<comment type="similarity">
    <text evidence="1">Belongs to the UDP-glycosyltransferase family.</text>
</comment>
<feature type="transmembrane region" description="Helical" evidence="4">
    <location>
        <begin position="464"/>
        <end position="487"/>
    </location>
</feature>
<dbReference type="InterPro" id="IPR002213">
    <property type="entry name" value="UDP_glucos_trans"/>
</dbReference>
<evidence type="ECO:0000256" key="3">
    <source>
        <dbReference type="ARBA" id="ARBA00022679"/>
    </source>
</evidence>
<evidence type="ECO:0008006" key="8">
    <source>
        <dbReference type="Google" id="ProtNLM"/>
    </source>
</evidence>
<dbReference type="Gene3D" id="3.40.50.2000">
    <property type="entry name" value="Glycogen Phosphorylase B"/>
    <property type="match status" value="1"/>
</dbReference>
<dbReference type="InterPro" id="IPR050271">
    <property type="entry name" value="UDP-glycosyltransferase"/>
</dbReference>
<dbReference type="Pfam" id="PF00201">
    <property type="entry name" value="UDPGT"/>
    <property type="match status" value="1"/>
</dbReference>
<proteinExistence type="inferred from homology"/>
<keyword evidence="4" id="KW-0472">Membrane</keyword>
<dbReference type="AlphaFoldDB" id="A0ABD2P5J4"/>
<dbReference type="EMBL" id="JABFTP020000185">
    <property type="protein sequence ID" value="KAL3286086.1"/>
    <property type="molecule type" value="Genomic_DNA"/>
</dbReference>
<gene>
    <name evidence="6" type="ORF">HHI36_000599</name>
</gene>
<reference evidence="6 7" key="1">
    <citation type="journal article" date="2021" name="BMC Biol.">
        <title>Horizontally acquired antibacterial genes associated with adaptive radiation of ladybird beetles.</title>
        <authorList>
            <person name="Li H.S."/>
            <person name="Tang X.F."/>
            <person name="Huang Y.H."/>
            <person name="Xu Z.Y."/>
            <person name="Chen M.L."/>
            <person name="Du X.Y."/>
            <person name="Qiu B.Y."/>
            <person name="Chen P.T."/>
            <person name="Zhang W."/>
            <person name="Slipinski A."/>
            <person name="Escalona H.E."/>
            <person name="Waterhouse R.M."/>
            <person name="Zwick A."/>
            <person name="Pang H."/>
        </authorList>
    </citation>
    <scope>NUCLEOTIDE SEQUENCE [LARGE SCALE GENOMIC DNA]</scope>
    <source>
        <strain evidence="6">SYSU2018</strain>
    </source>
</reference>
<dbReference type="Proteomes" id="UP001516400">
    <property type="component" value="Unassembled WGS sequence"/>
</dbReference>
<dbReference type="SUPFAM" id="SSF53756">
    <property type="entry name" value="UDP-Glycosyltransferase/glycogen phosphorylase"/>
    <property type="match status" value="1"/>
</dbReference>
<keyword evidence="7" id="KW-1185">Reference proteome</keyword>
<name>A0ABD2P5J4_9CUCU</name>
<dbReference type="CDD" id="cd03784">
    <property type="entry name" value="GT1_Gtf-like"/>
    <property type="match status" value="1"/>
</dbReference>
<sequence>MRLLFVVLLVTLVNGKVECARILGIFMGQGQSHYSLGNFLMKSLVESGHEGFLISRYGNNGMKLSNYTEIVIPDEDHSDQLYDAMTETKHNPYDVIERLNENAKAIIPKVFENSQVKEILNTTFDVVIVEQIFTDALKVLAWHFKAPLIVFHPFRADIWINSYVGNPNFPSFIPEYATTYNICMNLLERIENVALYFYDTLFREYVYLKEHNQIMKRYFPDAPDLSDIAYNTSLVLLNSDISIDQPIPKVPNMIDIGGFNIIYPKPLPADVFKFLDNSTKGVVYINLDMLTSNHILEKTRNYFVKLFSSSEYDFLWQWDEERVPNQSPNILVHRELPQQDVLAHPKVKLFINIGELQSIIEGVNYGIPQILIPILADQLYNAAQAHDNGYAWTIPFSELNEVDFGWAIRELLDNPKYYLESQSRSKILKEKLVPPKKAAIFWVEYVLKTDGAKHMRVGSLKYSWYQLFLLDVFGIFAAVLIVIIILLKILVTVICRKCCCCKRKTEKVGDYVSVYESEML</sequence>